<evidence type="ECO:0000256" key="2">
    <source>
        <dbReference type="ARBA" id="ARBA00022679"/>
    </source>
</evidence>
<evidence type="ECO:0000256" key="3">
    <source>
        <dbReference type="ARBA" id="ARBA00022960"/>
    </source>
</evidence>
<dbReference type="SUPFAM" id="SSF55729">
    <property type="entry name" value="Acyl-CoA N-acyltransferases (Nat)"/>
    <property type="match status" value="2"/>
</dbReference>
<evidence type="ECO:0000313" key="8">
    <source>
        <dbReference type="EMBL" id="AXY03733.1"/>
    </source>
</evidence>
<evidence type="ECO:0000256" key="1">
    <source>
        <dbReference type="ARBA" id="ARBA00009943"/>
    </source>
</evidence>
<dbReference type="NCBIfam" id="TIGR03019">
    <property type="entry name" value="pepcterm_femAB"/>
    <property type="match status" value="1"/>
</dbReference>
<dbReference type="InterPro" id="IPR003447">
    <property type="entry name" value="FEMABX"/>
</dbReference>
<dbReference type="InterPro" id="IPR016181">
    <property type="entry name" value="Acyl_CoA_acyltransferase"/>
</dbReference>
<comment type="similarity">
    <text evidence="1">Belongs to the FemABX family.</text>
</comment>
<evidence type="ECO:0000256" key="6">
    <source>
        <dbReference type="ARBA" id="ARBA00023316"/>
    </source>
</evidence>
<keyword evidence="4" id="KW-0573">Peptidoglycan synthesis</keyword>
<keyword evidence="5" id="KW-0012">Acyltransferase</keyword>
<dbReference type="PANTHER" id="PTHR36174">
    <property type="entry name" value="LIPID II:GLYCINE GLYCYLTRANSFERASE"/>
    <property type="match status" value="1"/>
</dbReference>
<keyword evidence="9" id="KW-1185">Reference proteome</keyword>
<dbReference type="PROSITE" id="PS51191">
    <property type="entry name" value="FEMABX"/>
    <property type="match status" value="1"/>
</dbReference>
<gene>
    <name evidence="8" type="ORF">D1115_22925</name>
</gene>
<dbReference type="InterPro" id="IPR050644">
    <property type="entry name" value="PG_Glycine_Bridge_Synth"/>
</dbReference>
<keyword evidence="2" id="KW-0808">Transferase</keyword>
<protein>
    <submittedName>
        <fullName evidence="8">FemAB family PEP-CTERM system-associated protein</fullName>
    </submittedName>
</protein>
<keyword evidence="8" id="KW-0614">Plasmid</keyword>
<sequence length="347" mass="39950">MTLPLQIRELTPQDMQAWDEYVDNHKDGTFFHLTGWYKVIQSVFKHTPHYLLAENEGTIVGVLPLFEQKSHFFGHALISTPFCVYGGVLADSDAIRHKLEKASLKLGSSLNVDYVELRDKDQREAEEPWVTHCQHATFSSVLNDTPDQILTDIKRKQRAVIRHSLNNELQWDNQDNTTLCYDVYAQSVRNLGTPVFNKKLFDSLKDTFGHQCETLVINDNNGNPVSSVLSFYYKDTVLPYYGGGTTDARELKSNDYMYYQLMCMARDKGMSKFDFGRSKKDSGSYKYKKHWGMQEDNLHYRIALIKAKDLPNLSPNNPKYKLLIGLWKKMPLALSRQIGPQLSKYLG</sequence>
<accession>A0ABM6Z0P6</accession>
<evidence type="ECO:0000256" key="4">
    <source>
        <dbReference type="ARBA" id="ARBA00022984"/>
    </source>
</evidence>
<dbReference type="InterPro" id="IPR038740">
    <property type="entry name" value="BioF2-like_GNAT_dom"/>
</dbReference>
<reference evidence="8 9" key="1">
    <citation type="submission" date="2018-08" db="EMBL/GenBank/DDBJ databases">
        <title>Genomic taxonomy of the Vibrionaceae family.</title>
        <authorList>
            <person name="Gomez-Gil B."/>
            <person name="Tanaka M."/>
            <person name="Sawabe T."/>
            <person name="Enciso-Ibarra K."/>
        </authorList>
    </citation>
    <scope>NUCLEOTIDE SEQUENCE [LARGE SCALE GENOMIC DNA]</scope>
    <source>
        <strain evidence="8 9">CAIM 1831</strain>
        <plasmid evidence="9">pva1</plasmid>
    </source>
</reference>
<proteinExistence type="inferred from homology"/>
<dbReference type="Proteomes" id="UP000262832">
    <property type="component" value="Plasmid pVa1"/>
</dbReference>
<feature type="domain" description="BioF2-like acetyltransferase" evidence="7">
    <location>
        <begin position="152"/>
        <end position="289"/>
    </location>
</feature>
<dbReference type="Gene3D" id="3.40.630.30">
    <property type="match status" value="2"/>
</dbReference>
<organism evidence="8 9">
    <name type="scientific">Vibrio alfacsensis</name>
    <dbReference type="NCBI Taxonomy" id="1074311"/>
    <lineage>
        <taxon>Bacteria</taxon>
        <taxon>Pseudomonadati</taxon>
        <taxon>Pseudomonadota</taxon>
        <taxon>Gammaproteobacteria</taxon>
        <taxon>Vibrionales</taxon>
        <taxon>Vibrionaceae</taxon>
        <taxon>Vibrio</taxon>
    </lineage>
</organism>
<evidence type="ECO:0000256" key="5">
    <source>
        <dbReference type="ARBA" id="ARBA00023315"/>
    </source>
</evidence>
<geneLocation type="plasmid" evidence="9">
    <name>pva1</name>
</geneLocation>
<dbReference type="InterPro" id="IPR017469">
    <property type="entry name" value="PEP-CTERM_FemAB-rel"/>
</dbReference>
<evidence type="ECO:0000259" key="7">
    <source>
        <dbReference type="Pfam" id="PF13480"/>
    </source>
</evidence>
<evidence type="ECO:0000313" key="9">
    <source>
        <dbReference type="Proteomes" id="UP000262832"/>
    </source>
</evidence>
<dbReference type="EMBL" id="CP032095">
    <property type="protein sequence ID" value="AXY03733.1"/>
    <property type="molecule type" value="Genomic_DNA"/>
</dbReference>
<name>A0ABM6Z0P6_9VIBR</name>
<keyword evidence="6" id="KW-0961">Cell wall biogenesis/degradation</keyword>
<dbReference type="PANTHER" id="PTHR36174:SF1">
    <property type="entry name" value="LIPID II:GLYCINE GLYCYLTRANSFERASE"/>
    <property type="match status" value="1"/>
</dbReference>
<keyword evidence="3" id="KW-0133">Cell shape</keyword>
<dbReference type="RefSeq" id="WP_128813614.1">
    <property type="nucleotide sequence ID" value="NZ_CP032095.1"/>
</dbReference>
<dbReference type="Pfam" id="PF13480">
    <property type="entry name" value="Acetyltransf_6"/>
    <property type="match status" value="1"/>
</dbReference>